<evidence type="ECO:0000313" key="1">
    <source>
        <dbReference type="EMBL" id="MBL7633738.1"/>
    </source>
</evidence>
<keyword evidence="2" id="KW-1185">Reference proteome</keyword>
<reference evidence="1" key="1">
    <citation type="submission" date="2020-12" db="EMBL/GenBank/DDBJ databases">
        <title>Genomic characterization of non-nitrogen-fixing Frankia strains.</title>
        <authorList>
            <person name="Carlos-Shanley C."/>
            <person name="Guerra T."/>
            <person name="Hahn D."/>
        </authorList>
    </citation>
    <scope>NUCLEOTIDE SEQUENCE</scope>
    <source>
        <strain evidence="1">CN6</strain>
    </source>
</reference>
<proteinExistence type="predicted"/>
<dbReference type="AlphaFoldDB" id="A0A937RK29"/>
<dbReference type="EMBL" id="JAEACQ010000396">
    <property type="protein sequence ID" value="MBL7633738.1"/>
    <property type="molecule type" value="Genomic_DNA"/>
</dbReference>
<dbReference type="Proteomes" id="UP000604475">
    <property type="component" value="Unassembled WGS sequence"/>
</dbReference>
<sequence>MELVPLAQVSCGSSACPGVFEAPDGSVVVQGYVVPAQRSIDGVPEGEARVQIPRDLLIRAARSLPDWDAR</sequence>
<gene>
    <name evidence="1" type="ORF">I7412_42645</name>
</gene>
<comment type="caution">
    <text evidence="1">The sequence shown here is derived from an EMBL/GenBank/DDBJ whole genome shotgun (WGS) entry which is preliminary data.</text>
</comment>
<accession>A0A937RK29</accession>
<evidence type="ECO:0000313" key="2">
    <source>
        <dbReference type="Proteomes" id="UP000604475"/>
    </source>
</evidence>
<protein>
    <submittedName>
        <fullName evidence="1">Uncharacterized protein</fullName>
    </submittedName>
</protein>
<dbReference type="RefSeq" id="WP_203005499.1">
    <property type="nucleotide sequence ID" value="NZ_JADWYU010000095.1"/>
</dbReference>
<name>A0A937RK29_9ACTN</name>
<organism evidence="1 2">
    <name type="scientific">Frankia nepalensis</name>
    <dbReference type="NCBI Taxonomy" id="1836974"/>
    <lineage>
        <taxon>Bacteria</taxon>
        <taxon>Bacillati</taxon>
        <taxon>Actinomycetota</taxon>
        <taxon>Actinomycetes</taxon>
        <taxon>Frankiales</taxon>
        <taxon>Frankiaceae</taxon>
        <taxon>Frankia</taxon>
    </lineage>
</organism>